<feature type="binding site" evidence="14">
    <location>
        <position position="66"/>
    </location>
    <ligand>
        <name>L-threonine</name>
        <dbReference type="ChEBI" id="CHEBI:57926"/>
    </ligand>
</feature>
<keyword evidence="7 13" id="KW-0819">tRNA processing</keyword>
<gene>
    <name evidence="16" type="ORF">HNQ61_000772</name>
</gene>
<evidence type="ECO:0000256" key="14">
    <source>
        <dbReference type="PIRSR" id="PIRSR004930-1"/>
    </source>
</evidence>
<reference evidence="16 17" key="1">
    <citation type="submission" date="2020-08" db="EMBL/GenBank/DDBJ databases">
        <title>Genomic Encyclopedia of Type Strains, Phase IV (KMG-IV): sequencing the most valuable type-strain genomes for metagenomic binning, comparative biology and taxonomic classification.</title>
        <authorList>
            <person name="Goeker M."/>
        </authorList>
    </citation>
    <scope>NUCLEOTIDE SEQUENCE [LARGE SCALE GENOMIC DNA]</scope>
    <source>
        <strain evidence="16 17">DSM 29007</strain>
    </source>
</reference>
<evidence type="ECO:0000259" key="15">
    <source>
        <dbReference type="PROSITE" id="PS51163"/>
    </source>
</evidence>
<dbReference type="Gene3D" id="3.90.870.10">
    <property type="entry name" value="DHBP synthase"/>
    <property type="match status" value="1"/>
</dbReference>
<dbReference type="GO" id="GO:0005524">
    <property type="term" value="F:ATP binding"/>
    <property type="evidence" value="ECO:0007669"/>
    <property type="project" value="UniProtKB-UniRule"/>
</dbReference>
<evidence type="ECO:0000256" key="10">
    <source>
        <dbReference type="ARBA" id="ARBA00022840"/>
    </source>
</evidence>
<feature type="binding site" evidence="14">
    <location>
        <position position="61"/>
    </location>
    <ligand>
        <name>ATP</name>
        <dbReference type="ChEBI" id="CHEBI:30616"/>
    </ligand>
</feature>
<dbReference type="GO" id="GO:0061710">
    <property type="term" value="F:L-threonylcarbamoyladenylate synthase"/>
    <property type="evidence" value="ECO:0007669"/>
    <property type="project" value="UniProtKB-EC"/>
</dbReference>
<feature type="binding site" evidence="14">
    <location>
        <position position="150"/>
    </location>
    <ligand>
        <name>ATP</name>
        <dbReference type="ChEBI" id="CHEBI:30616"/>
    </ligand>
</feature>
<dbReference type="Gene3D" id="3.40.50.11030">
    <property type="entry name" value="Threonylcarbamoyl-AMP synthase, C-terminal domain"/>
    <property type="match status" value="1"/>
</dbReference>
<feature type="binding site" evidence="14">
    <location>
        <position position="142"/>
    </location>
    <ligand>
        <name>L-threonine</name>
        <dbReference type="ChEBI" id="CHEBI:57926"/>
    </ligand>
</feature>
<dbReference type="GO" id="GO:0005737">
    <property type="term" value="C:cytoplasm"/>
    <property type="evidence" value="ECO:0007669"/>
    <property type="project" value="UniProtKB-SubCell"/>
</dbReference>
<evidence type="ECO:0000256" key="4">
    <source>
        <dbReference type="ARBA" id="ARBA00015492"/>
    </source>
</evidence>
<dbReference type="Pfam" id="PF01300">
    <property type="entry name" value="Sua5_yciO_yrdC"/>
    <property type="match status" value="1"/>
</dbReference>
<feature type="binding site" evidence="14">
    <location>
        <position position="120"/>
    </location>
    <ligand>
        <name>L-threonine</name>
        <dbReference type="ChEBI" id="CHEBI:57926"/>
    </ligand>
</feature>
<dbReference type="Proteomes" id="UP000582837">
    <property type="component" value="Unassembled WGS sequence"/>
</dbReference>
<keyword evidence="17" id="KW-1185">Reference proteome</keyword>
<evidence type="ECO:0000256" key="1">
    <source>
        <dbReference type="ARBA" id="ARBA00004496"/>
    </source>
</evidence>
<dbReference type="PANTHER" id="PTHR17490:SF16">
    <property type="entry name" value="THREONYLCARBAMOYL-AMP SYNTHASE"/>
    <property type="match status" value="1"/>
</dbReference>
<keyword evidence="5 13" id="KW-0963">Cytoplasm</keyword>
<dbReference type="InterPro" id="IPR010923">
    <property type="entry name" value="T(6)A37_SUA5"/>
</dbReference>
<feature type="binding site" evidence="14">
    <location>
        <position position="57"/>
    </location>
    <ligand>
        <name>ATP</name>
        <dbReference type="ChEBI" id="CHEBI:30616"/>
    </ligand>
</feature>
<dbReference type="InterPro" id="IPR050156">
    <property type="entry name" value="TC-AMP_synthase_SUA5"/>
</dbReference>
<comment type="caution">
    <text evidence="16">The sequence shown here is derived from an EMBL/GenBank/DDBJ whole genome shotgun (WGS) entry which is preliminary data.</text>
</comment>
<dbReference type="PIRSF" id="PIRSF004930">
    <property type="entry name" value="Tln_factor_SUA5"/>
    <property type="match status" value="1"/>
</dbReference>
<accession>A0A841GKN7</accession>
<keyword evidence="9 13" id="KW-0547">Nucleotide-binding</keyword>
<evidence type="ECO:0000256" key="8">
    <source>
        <dbReference type="ARBA" id="ARBA00022695"/>
    </source>
</evidence>
<sequence>MIVPVDSAAPEPEILARAAEVLRRGGLVAFPTETVYGLGAHAMDPAAVAGIYAAKGRPGYNPLIVHTADAEGARALAAAWPQAAARLAEAFWPGPLTLVVPKRAGVPDAVTAGLPSVALRVPAHPVAHALLRTAGLPVAAPSANRSTEVSPTTARHVERGLGDRVDLILDGGPCPVGIESTVVSLVSAVPTLLRPGSVSVDELRRVVGEVALPAAEPGGEAARPSPGMMDRHYAPRAPLRMLPRDGRAEALRRAAEAGGRVGALLLAPVDDARLGPVIRMPADPAGYAARLYAALHEMDEAGVDAILVDPVPDGGAWAGIRDRLRRAVTG</sequence>
<dbReference type="GO" id="GO:0006450">
    <property type="term" value="P:regulation of translational fidelity"/>
    <property type="evidence" value="ECO:0007669"/>
    <property type="project" value="TreeGrafter"/>
</dbReference>
<dbReference type="Pfam" id="PF03481">
    <property type="entry name" value="Sua5_C"/>
    <property type="match status" value="1"/>
</dbReference>
<evidence type="ECO:0000256" key="7">
    <source>
        <dbReference type="ARBA" id="ARBA00022694"/>
    </source>
</evidence>
<dbReference type="RefSeq" id="WP_170038141.1">
    <property type="nucleotide sequence ID" value="NZ_JABDTL010000002.1"/>
</dbReference>
<dbReference type="EMBL" id="JACHIA010000002">
    <property type="protein sequence ID" value="MBB6069157.1"/>
    <property type="molecule type" value="Genomic_DNA"/>
</dbReference>
<evidence type="ECO:0000313" key="17">
    <source>
        <dbReference type="Proteomes" id="UP000582837"/>
    </source>
</evidence>
<proteinExistence type="inferred from homology"/>
<dbReference type="GO" id="GO:0000049">
    <property type="term" value="F:tRNA binding"/>
    <property type="evidence" value="ECO:0007669"/>
    <property type="project" value="TreeGrafter"/>
</dbReference>
<evidence type="ECO:0000256" key="9">
    <source>
        <dbReference type="ARBA" id="ARBA00022741"/>
    </source>
</evidence>
<evidence type="ECO:0000313" key="16">
    <source>
        <dbReference type="EMBL" id="MBB6069157.1"/>
    </source>
</evidence>
<evidence type="ECO:0000256" key="11">
    <source>
        <dbReference type="ARBA" id="ARBA00029774"/>
    </source>
</evidence>
<organism evidence="16 17">
    <name type="scientific">Longimicrobium terrae</name>
    <dbReference type="NCBI Taxonomy" id="1639882"/>
    <lineage>
        <taxon>Bacteria</taxon>
        <taxon>Pseudomonadati</taxon>
        <taxon>Gemmatimonadota</taxon>
        <taxon>Longimicrobiia</taxon>
        <taxon>Longimicrobiales</taxon>
        <taxon>Longimicrobiaceae</taxon>
        <taxon>Longimicrobium</taxon>
    </lineage>
</organism>
<dbReference type="PANTHER" id="PTHR17490">
    <property type="entry name" value="SUA5"/>
    <property type="match status" value="1"/>
</dbReference>
<dbReference type="GO" id="GO:0003725">
    <property type="term" value="F:double-stranded RNA binding"/>
    <property type="evidence" value="ECO:0007669"/>
    <property type="project" value="UniProtKB-UniRule"/>
</dbReference>
<dbReference type="AlphaFoldDB" id="A0A841GKN7"/>
<dbReference type="PROSITE" id="PS51163">
    <property type="entry name" value="YRDC"/>
    <property type="match status" value="1"/>
</dbReference>
<dbReference type="NCBIfam" id="TIGR00057">
    <property type="entry name" value="L-threonylcarbamoyladenylate synthase"/>
    <property type="match status" value="1"/>
</dbReference>
<dbReference type="InterPro" id="IPR017945">
    <property type="entry name" value="DHBP_synth_RibB-like_a/b_dom"/>
</dbReference>
<comment type="subcellular location">
    <subcellularLocation>
        <location evidence="1 13">Cytoplasm</location>
    </subcellularLocation>
</comment>
<name>A0A841GKN7_9BACT</name>
<feature type="domain" description="YrdC-like" evidence="15">
    <location>
        <begin position="12"/>
        <end position="198"/>
    </location>
</feature>
<comment type="catalytic activity">
    <reaction evidence="12 13">
        <text>L-threonine + hydrogencarbonate + ATP = L-threonylcarbamoyladenylate + diphosphate + H2O</text>
        <dbReference type="Rhea" id="RHEA:36407"/>
        <dbReference type="ChEBI" id="CHEBI:15377"/>
        <dbReference type="ChEBI" id="CHEBI:17544"/>
        <dbReference type="ChEBI" id="CHEBI:30616"/>
        <dbReference type="ChEBI" id="CHEBI:33019"/>
        <dbReference type="ChEBI" id="CHEBI:57926"/>
        <dbReference type="ChEBI" id="CHEBI:73682"/>
        <dbReference type="EC" id="2.7.7.87"/>
    </reaction>
</comment>
<dbReference type="InterPro" id="IPR006070">
    <property type="entry name" value="Sua5-like_dom"/>
</dbReference>
<protein>
    <recommendedName>
        <fullName evidence="4 13">Threonylcarbamoyl-AMP synthase</fullName>
        <shortName evidence="13">TC-AMP synthase</shortName>
        <ecNumber evidence="3 13">2.7.7.87</ecNumber>
    </recommendedName>
    <alternativeName>
        <fullName evidence="11 13">L-threonylcarbamoyladenylate synthase</fullName>
    </alternativeName>
</protein>
<comment type="function">
    <text evidence="13">Required for the formation of a threonylcarbamoyl group on adenosine at position 37 (t(6)A37) in tRNAs that read codons beginning with adenine.</text>
</comment>
<feature type="binding site" evidence="14">
    <location>
        <position position="140"/>
    </location>
    <ligand>
        <name>L-threonine</name>
        <dbReference type="ChEBI" id="CHEBI:57926"/>
    </ligand>
</feature>
<feature type="binding site" evidence="14">
    <location>
        <position position="34"/>
    </location>
    <ligand>
        <name>L-threonine</name>
        <dbReference type="ChEBI" id="CHEBI:57926"/>
    </ligand>
</feature>
<dbReference type="GO" id="GO:0008033">
    <property type="term" value="P:tRNA processing"/>
    <property type="evidence" value="ECO:0007669"/>
    <property type="project" value="UniProtKB-KW"/>
</dbReference>
<evidence type="ECO:0000256" key="5">
    <source>
        <dbReference type="ARBA" id="ARBA00022490"/>
    </source>
</evidence>
<evidence type="ECO:0000256" key="3">
    <source>
        <dbReference type="ARBA" id="ARBA00012584"/>
    </source>
</evidence>
<comment type="similarity">
    <text evidence="2 13">Belongs to the SUA5 family.</text>
</comment>
<evidence type="ECO:0000256" key="2">
    <source>
        <dbReference type="ARBA" id="ARBA00007663"/>
    </source>
</evidence>
<evidence type="ECO:0000256" key="6">
    <source>
        <dbReference type="ARBA" id="ARBA00022679"/>
    </source>
</evidence>
<feature type="binding site" evidence="14">
    <location>
        <position position="233"/>
    </location>
    <ligand>
        <name>ATP</name>
        <dbReference type="ChEBI" id="CHEBI:30616"/>
    </ligand>
</feature>
<dbReference type="InterPro" id="IPR005145">
    <property type="entry name" value="Sua5_C"/>
</dbReference>
<dbReference type="SUPFAM" id="SSF55821">
    <property type="entry name" value="YrdC/RibB"/>
    <property type="match status" value="1"/>
</dbReference>
<feature type="binding site" evidence="14">
    <location>
        <position position="180"/>
    </location>
    <ligand>
        <name>L-threonine</name>
        <dbReference type="ChEBI" id="CHEBI:57926"/>
    </ligand>
</feature>
<keyword evidence="10 13" id="KW-0067">ATP-binding</keyword>
<dbReference type="FunFam" id="3.90.870.10:FF:000009">
    <property type="entry name" value="Threonylcarbamoyl-AMP synthase, putative"/>
    <property type="match status" value="1"/>
</dbReference>
<dbReference type="EC" id="2.7.7.87" evidence="3 13"/>
<evidence type="ECO:0000256" key="12">
    <source>
        <dbReference type="ARBA" id="ARBA00048366"/>
    </source>
</evidence>
<keyword evidence="8 13" id="KW-0548">Nucleotidyltransferase</keyword>
<evidence type="ECO:0000256" key="13">
    <source>
        <dbReference type="PIRNR" id="PIRNR004930"/>
    </source>
</evidence>
<dbReference type="InterPro" id="IPR038385">
    <property type="entry name" value="Sua5/YwlC_C"/>
</dbReference>
<feature type="binding site" evidence="14">
    <location>
        <position position="194"/>
    </location>
    <ligand>
        <name>ATP</name>
        <dbReference type="ChEBI" id="CHEBI:30616"/>
    </ligand>
</feature>
<keyword evidence="6 13" id="KW-0808">Transferase</keyword>